<gene>
    <name evidence="2" type="ORF">GCM10023210_07320</name>
</gene>
<accession>A0ABP9LUY2</accession>
<feature type="domain" description="ATP-grasp" evidence="1">
    <location>
        <begin position="84"/>
        <end position="234"/>
    </location>
</feature>
<proteinExistence type="predicted"/>
<comment type="caution">
    <text evidence="2">The sequence shown here is derived from an EMBL/GenBank/DDBJ whole genome shotgun (WGS) entry which is preliminary data.</text>
</comment>
<dbReference type="Pfam" id="PF18299">
    <property type="entry name" value="R2K_2"/>
    <property type="match status" value="1"/>
</dbReference>
<name>A0ABP9LUY2_9FLAO</name>
<evidence type="ECO:0000313" key="3">
    <source>
        <dbReference type="Proteomes" id="UP001500353"/>
    </source>
</evidence>
<sequence>MITKAYIHEYGNCKIEPEHKDVKDVLESRGIECELFTSKRLQRNQLQLDMETLVIGDHTTILQVFKKLDINTFTSSYPESLKKYLKRNIWETTVRKLLKENSGESPNIFVKPKSKTKLFTGFVIQSNYDLFKLDALAKDTELSCSSVIEWLSEFRVFVNQSKIVGIKNYNGNENLVLDMKVVETAIQDFENSKERTDGYGIDFGILKNGETALVEWNDGFALGSYGLDKEIYTDLIVNRWKEILRKSNLNL</sequence>
<evidence type="ECO:0000313" key="2">
    <source>
        <dbReference type="EMBL" id="GAA5085971.1"/>
    </source>
</evidence>
<protein>
    <submittedName>
        <fullName evidence="2">ATP-grasp domain-containing protein</fullName>
    </submittedName>
</protein>
<keyword evidence="3" id="KW-1185">Reference proteome</keyword>
<organism evidence="2 3">
    <name type="scientific">Chryseobacterium ginsengisoli</name>
    <dbReference type="NCBI Taxonomy" id="363853"/>
    <lineage>
        <taxon>Bacteria</taxon>
        <taxon>Pseudomonadati</taxon>
        <taxon>Bacteroidota</taxon>
        <taxon>Flavobacteriia</taxon>
        <taxon>Flavobacteriales</taxon>
        <taxon>Weeksellaceae</taxon>
        <taxon>Chryseobacterium group</taxon>
        <taxon>Chryseobacterium</taxon>
    </lineage>
</organism>
<dbReference type="EMBL" id="BAABHX010000001">
    <property type="protein sequence ID" value="GAA5085971.1"/>
    <property type="molecule type" value="Genomic_DNA"/>
</dbReference>
<evidence type="ECO:0000259" key="1">
    <source>
        <dbReference type="Pfam" id="PF18299"/>
    </source>
</evidence>
<dbReference type="InterPro" id="IPR041261">
    <property type="entry name" value="R2K_2"/>
</dbReference>
<reference evidence="3" key="1">
    <citation type="journal article" date="2019" name="Int. J. Syst. Evol. Microbiol.">
        <title>The Global Catalogue of Microorganisms (GCM) 10K type strain sequencing project: providing services to taxonomists for standard genome sequencing and annotation.</title>
        <authorList>
            <consortium name="The Broad Institute Genomics Platform"/>
            <consortium name="The Broad Institute Genome Sequencing Center for Infectious Disease"/>
            <person name="Wu L."/>
            <person name="Ma J."/>
        </authorList>
    </citation>
    <scope>NUCLEOTIDE SEQUENCE [LARGE SCALE GENOMIC DNA]</scope>
    <source>
        <strain evidence="3">JCM 18019</strain>
    </source>
</reference>
<dbReference type="Proteomes" id="UP001500353">
    <property type="component" value="Unassembled WGS sequence"/>
</dbReference>
<dbReference type="RefSeq" id="WP_345200382.1">
    <property type="nucleotide sequence ID" value="NZ_BAABHX010000001.1"/>
</dbReference>